<dbReference type="Gene3D" id="2.60.210.10">
    <property type="entry name" value="Apoptosis, Tumor Necrosis Factor Receptor Associated Protein 2, Chain A"/>
    <property type="match status" value="3"/>
</dbReference>
<accession>A0A8S9JTP5</accession>
<gene>
    <name evidence="2" type="ORF">F2Q70_00036740</name>
</gene>
<dbReference type="Pfam" id="PF22486">
    <property type="entry name" value="MATH_2"/>
    <property type="match status" value="2"/>
</dbReference>
<dbReference type="SUPFAM" id="SSF49599">
    <property type="entry name" value="TRAF domain-like"/>
    <property type="match status" value="3"/>
</dbReference>
<protein>
    <recommendedName>
        <fullName evidence="1">MATH domain-containing protein</fullName>
    </recommendedName>
</protein>
<sequence>MVVTVSDEETSSLCSFASESTTSQTFWTERPPGSYSLKVQNLAQLIGEKYHTRGFLVNGYNWRLIIYPKGNEKDNGSGYISMYVEIDSTSEVFAYLTFFVYNKKVNKYLCIQDTQVKRFNALKKVWGSSQMLPLELFNDPKNGYIFEEDQCEFGVDVTIDSTLTNWEIVSFNENFCYSKFFFSVKNFTMLNEHLYYMSNTFSVGGKTWVLRFYRKCFSTLDDKWISIFLHLADNERLLPDERIYTRGHFRVLDPCGSNHITEKFNCWHDQSNSGCGHDKVVSMDKLRENFTMLNEHLYYMSNTFSVGGKTWVLRFYRKCFSTLDDKWISIFLHLADNERLLPDERIYTRGHFRVLDPCGSNHITEKFNCWHDQSNSGCGHDKVVSMDKLREVYLDEDDTLSVAIEFEVISATSYSPINYSAII</sequence>
<organism evidence="2">
    <name type="scientific">Brassica cretica</name>
    <name type="common">Mustard</name>
    <dbReference type="NCBI Taxonomy" id="69181"/>
    <lineage>
        <taxon>Eukaryota</taxon>
        <taxon>Viridiplantae</taxon>
        <taxon>Streptophyta</taxon>
        <taxon>Embryophyta</taxon>
        <taxon>Tracheophyta</taxon>
        <taxon>Spermatophyta</taxon>
        <taxon>Magnoliopsida</taxon>
        <taxon>eudicotyledons</taxon>
        <taxon>Gunneridae</taxon>
        <taxon>Pentapetalae</taxon>
        <taxon>rosids</taxon>
        <taxon>malvids</taxon>
        <taxon>Brassicales</taxon>
        <taxon>Brassicaceae</taxon>
        <taxon>Brassiceae</taxon>
        <taxon>Brassica</taxon>
    </lineage>
</organism>
<name>A0A8S9JTP5_BRACR</name>
<dbReference type="PROSITE" id="PS50144">
    <property type="entry name" value="MATH"/>
    <property type="match status" value="2"/>
</dbReference>
<feature type="domain" description="MATH" evidence="1">
    <location>
        <begin position="32"/>
        <end position="157"/>
    </location>
</feature>
<evidence type="ECO:0000259" key="1">
    <source>
        <dbReference type="PROSITE" id="PS50144"/>
    </source>
</evidence>
<dbReference type="PANTHER" id="PTHR46162:SF41">
    <property type="entry name" value="MATH DOMAIN-CONTAINING PROTEIN"/>
    <property type="match status" value="1"/>
</dbReference>
<proteinExistence type="predicted"/>
<evidence type="ECO:0000313" key="2">
    <source>
        <dbReference type="EMBL" id="KAF2584703.1"/>
    </source>
</evidence>
<dbReference type="EMBL" id="QGKY02000246">
    <property type="protein sequence ID" value="KAF2584703.1"/>
    <property type="molecule type" value="Genomic_DNA"/>
</dbReference>
<feature type="domain" description="MATH" evidence="1">
    <location>
        <begin position="177"/>
        <end position="310"/>
    </location>
</feature>
<dbReference type="AlphaFoldDB" id="A0A8S9JTP5"/>
<dbReference type="PANTHER" id="PTHR46162">
    <property type="entry name" value="TRAF-LIKE FAMILY PROTEIN"/>
    <property type="match status" value="1"/>
</dbReference>
<dbReference type="InterPro" id="IPR002083">
    <property type="entry name" value="MATH/TRAF_dom"/>
</dbReference>
<comment type="caution">
    <text evidence="2">The sequence shown here is derived from an EMBL/GenBank/DDBJ whole genome shotgun (WGS) entry which is preliminary data.</text>
</comment>
<dbReference type="CDD" id="cd00121">
    <property type="entry name" value="MATH"/>
    <property type="match status" value="3"/>
</dbReference>
<reference evidence="2" key="1">
    <citation type="submission" date="2019-12" db="EMBL/GenBank/DDBJ databases">
        <title>Genome sequencing and annotation of Brassica cretica.</title>
        <authorList>
            <person name="Studholme D.J."/>
            <person name="Sarris P.F."/>
        </authorList>
    </citation>
    <scope>NUCLEOTIDE SEQUENCE</scope>
    <source>
        <strain evidence="2">PFS-102/07</strain>
        <tissue evidence="2">Leaf</tissue>
    </source>
</reference>
<dbReference type="InterPro" id="IPR008974">
    <property type="entry name" value="TRAF-like"/>
</dbReference>